<dbReference type="PANTHER" id="PTHR22883">
    <property type="entry name" value="ZINC FINGER DHHC DOMAIN CONTAINING PROTEIN"/>
    <property type="match status" value="1"/>
</dbReference>
<feature type="transmembrane region" description="Helical" evidence="10">
    <location>
        <begin position="218"/>
        <end position="242"/>
    </location>
</feature>
<keyword evidence="6" id="KW-0564">Palmitate</keyword>
<dbReference type="GO" id="GO:0005783">
    <property type="term" value="C:endoplasmic reticulum"/>
    <property type="evidence" value="ECO:0007669"/>
    <property type="project" value="TreeGrafter"/>
</dbReference>
<dbReference type="VEuPathDB" id="FungiDB:CCM_04060"/>
<evidence type="ECO:0000256" key="5">
    <source>
        <dbReference type="ARBA" id="ARBA00023136"/>
    </source>
</evidence>
<evidence type="ECO:0000313" key="13">
    <source>
        <dbReference type="Proteomes" id="UP000323067"/>
    </source>
</evidence>
<dbReference type="PROSITE" id="PS50216">
    <property type="entry name" value="DHHC"/>
    <property type="match status" value="1"/>
</dbReference>
<reference evidence="12 13" key="1">
    <citation type="journal article" date="2017" name="BMC Genomics">
        <title>Chromosome level assembly and secondary metabolite potential of the parasitic fungus Cordyceps militaris.</title>
        <authorList>
            <person name="Kramer G.J."/>
            <person name="Nodwell J.R."/>
        </authorList>
    </citation>
    <scope>NUCLEOTIDE SEQUENCE [LARGE SCALE GENOMIC DNA]</scope>
    <source>
        <strain evidence="12 13">ATCC 34164</strain>
    </source>
</reference>
<keyword evidence="4 10" id="KW-1133">Transmembrane helix</keyword>
<dbReference type="EMBL" id="CP023327">
    <property type="protein sequence ID" value="ATY67036.1"/>
    <property type="molecule type" value="Genomic_DNA"/>
</dbReference>
<accession>A0A2H4SVA8</accession>
<keyword evidence="8 10" id="KW-0012">Acyltransferase</keyword>
<feature type="transmembrane region" description="Helical" evidence="10">
    <location>
        <begin position="284"/>
        <end position="305"/>
    </location>
</feature>
<dbReference type="VEuPathDB" id="FungiDB:A9K55_000795"/>
<evidence type="ECO:0000256" key="2">
    <source>
        <dbReference type="ARBA" id="ARBA00022679"/>
    </source>
</evidence>
<sequence length="428" mass="48526">MGPFAKVVIFILIISFGVFVTFFGRIPVLRHTPIGALHRTIWIHIPKFVTAVDQRLTGGRITGGLSRGVNRMLYDRHPTVVVRLPDCWPSPTQLTRRIQIFFFALLFGGEYMFLPAAWPHMSWLAKLIALIAIALPYTFLYLACGGDPGFITAETHAYHMSLYPYDHALFHPGRYCETCKLLKPARSKHCSICKRCVAKADHHCVFINLCVGHGNHRWFLSLLLSTAVLTSYGGLLGLSILSGVIKNRFPDWSVWPPAGYGLNSYLVAWSWAMERDISLGATTLFATLTSPLVWALLFYTLYHVYCGTTTNESLKWSELGEDMADGYAFTRPIRRGRERDFGIEPSCSRWPVEPEMVVIATADGQPPVIRQGMPPIAGEGDWERVWKLKNVENMYDLGFRDNLADIFFRDYAFGRARDELPFKSHHQC</sequence>
<evidence type="ECO:0000256" key="3">
    <source>
        <dbReference type="ARBA" id="ARBA00022692"/>
    </source>
</evidence>
<dbReference type="GO" id="GO:0006612">
    <property type="term" value="P:protein targeting to membrane"/>
    <property type="evidence" value="ECO:0007669"/>
    <property type="project" value="TreeGrafter"/>
</dbReference>
<keyword evidence="3 10" id="KW-0812">Transmembrane</keyword>
<dbReference type="InterPro" id="IPR001594">
    <property type="entry name" value="Palmitoyltrfase_DHHC"/>
</dbReference>
<comment type="catalytic activity">
    <reaction evidence="9 10">
        <text>L-cysteinyl-[protein] + hexadecanoyl-CoA = S-hexadecanoyl-L-cysteinyl-[protein] + CoA</text>
        <dbReference type="Rhea" id="RHEA:36683"/>
        <dbReference type="Rhea" id="RHEA-COMP:10131"/>
        <dbReference type="Rhea" id="RHEA-COMP:11032"/>
        <dbReference type="ChEBI" id="CHEBI:29950"/>
        <dbReference type="ChEBI" id="CHEBI:57287"/>
        <dbReference type="ChEBI" id="CHEBI:57379"/>
        <dbReference type="ChEBI" id="CHEBI:74151"/>
        <dbReference type="EC" id="2.3.1.225"/>
    </reaction>
</comment>
<evidence type="ECO:0000256" key="8">
    <source>
        <dbReference type="ARBA" id="ARBA00023315"/>
    </source>
</evidence>
<keyword evidence="7" id="KW-0449">Lipoprotein</keyword>
<evidence type="ECO:0000313" key="12">
    <source>
        <dbReference type="EMBL" id="ATY67036.1"/>
    </source>
</evidence>
<dbReference type="GO" id="GO:0016020">
    <property type="term" value="C:membrane"/>
    <property type="evidence" value="ECO:0007669"/>
    <property type="project" value="UniProtKB-SubCell"/>
</dbReference>
<gene>
    <name evidence="12" type="ORF">A9K55_000795</name>
</gene>
<evidence type="ECO:0000256" key="9">
    <source>
        <dbReference type="ARBA" id="ARBA00048048"/>
    </source>
</evidence>
<evidence type="ECO:0000256" key="1">
    <source>
        <dbReference type="ARBA" id="ARBA00004141"/>
    </source>
</evidence>
<dbReference type="OrthoDB" id="9909019at2759"/>
<dbReference type="Pfam" id="PF01529">
    <property type="entry name" value="DHHC"/>
    <property type="match status" value="1"/>
</dbReference>
<feature type="transmembrane region" description="Helical" evidence="10">
    <location>
        <begin position="100"/>
        <end position="118"/>
    </location>
</feature>
<evidence type="ECO:0000256" key="6">
    <source>
        <dbReference type="ARBA" id="ARBA00023139"/>
    </source>
</evidence>
<dbReference type="AlphaFoldDB" id="A0A2H4SVA8"/>
<feature type="transmembrane region" description="Helical" evidence="10">
    <location>
        <begin position="6"/>
        <end position="24"/>
    </location>
</feature>
<comment type="similarity">
    <text evidence="10">Belongs to the DHHC palmitoyltransferase family.</text>
</comment>
<comment type="domain">
    <text evidence="10">The DHHC domain is required for palmitoyltransferase activity.</text>
</comment>
<dbReference type="Proteomes" id="UP000323067">
    <property type="component" value="Chromosome ii"/>
</dbReference>
<evidence type="ECO:0000259" key="11">
    <source>
        <dbReference type="Pfam" id="PF01529"/>
    </source>
</evidence>
<evidence type="ECO:0000256" key="10">
    <source>
        <dbReference type="RuleBase" id="RU079119"/>
    </source>
</evidence>
<feature type="transmembrane region" description="Helical" evidence="10">
    <location>
        <begin position="124"/>
        <end position="144"/>
    </location>
</feature>
<feature type="transmembrane region" description="Helical" evidence="10">
    <location>
        <begin position="254"/>
        <end position="272"/>
    </location>
</feature>
<keyword evidence="2 10" id="KW-0808">Transferase</keyword>
<dbReference type="GO" id="GO:0019706">
    <property type="term" value="F:protein-cysteine S-palmitoyltransferase activity"/>
    <property type="evidence" value="ECO:0007669"/>
    <property type="project" value="UniProtKB-EC"/>
</dbReference>
<protein>
    <recommendedName>
        <fullName evidence="10">Palmitoyltransferase</fullName>
        <ecNumber evidence="10">2.3.1.225</ecNumber>
    </recommendedName>
</protein>
<name>A0A2H4SVA8_CORMI</name>
<dbReference type="EC" id="2.3.1.225" evidence="10"/>
<keyword evidence="5 10" id="KW-0472">Membrane</keyword>
<comment type="subcellular location">
    <subcellularLocation>
        <location evidence="1">Membrane</location>
        <topology evidence="1">Multi-pass membrane protein</topology>
    </subcellularLocation>
</comment>
<evidence type="ECO:0000256" key="7">
    <source>
        <dbReference type="ARBA" id="ARBA00023288"/>
    </source>
</evidence>
<evidence type="ECO:0000256" key="4">
    <source>
        <dbReference type="ARBA" id="ARBA00022989"/>
    </source>
</evidence>
<dbReference type="InterPro" id="IPR039859">
    <property type="entry name" value="PFA4/ZDH16/20/ERF2-like"/>
</dbReference>
<dbReference type="PANTHER" id="PTHR22883:SF288">
    <property type="entry name" value="PALMITOYLTRANSFERASE SWF1"/>
    <property type="match status" value="1"/>
</dbReference>
<feature type="domain" description="Palmitoyltransferase DHHC" evidence="11">
    <location>
        <begin position="171"/>
        <end position="316"/>
    </location>
</feature>
<organism evidence="12 13">
    <name type="scientific">Cordyceps militaris</name>
    <name type="common">Caterpillar fungus</name>
    <name type="synonym">Clavaria militaris</name>
    <dbReference type="NCBI Taxonomy" id="73501"/>
    <lineage>
        <taxon>Eukaryota</taxon>
        <taxon>Fungi</taxon>
        <taxon>Dikarya</taxon>
        <taxon>Ascomycota</taxon>
        <taxon>Pezizomycotina</taxon>
        <taxon>Sordariomycetes</taxon>
        <taxon>Hypocreomycetidae</taxon>
        <taxon>Hypocreales</taxon>
        <taxon>Cordycipitaceae</taxon>
        <taxon>Cordyceps</taxon>
    </lineage>
</organism>
<proteinExistence type="inferred from homology"/>
<dbReference type="GO" id="GO:0005794">
    <property type="term" value="C:Golgi apparatus"/>
    <property type="evidence" value="ECO:0007669"/>
    <property type="project" value="TreeGrafter"/>
</dbReference>